<name>A0ABM7Y730_9PROT</name>
<dbReference type="RefSeq" id="WP_244408010.1">
    <property type="nucleotide sequence ID" value="NZ_AP025637.1"/>
</dbReference>
<dbReference type="EMBL" id="AP025637">
    <property type="protein sequence ID" value="BDG73801.1"/>
    <property type="molecule type" value="Genomic_DNA"/>
</dbReference>
<gene>
    <name evidence="1" type="ORF">Rmf_37300</name>
</gene>
<accession>A0ABM7Y730</accession>
<evidence type="ECO:0008006" key="3">
    <source>
        <dbReference type="Google" id="ProtNLM"/>
    </source>
</evidence>
<organism evidence="1 2">
    <name type="scientific">Roseomonas fluvialis</name>
    <dbReference type="NCBI Taxonomy" id="1750527"/>
    <lineage>
        <taxon>Bacteria</taxon>
        <taxon>Pseudomonadati</taxon>
        <taxon>Pseudomonadota</taxon>
        <taxon>Alphaproteobacteria</taxon>
        <taxon>Acetobacterales</taxon>
        <taxon>Roseomonadaceae</taxon>
        <taxon>Roseomonas</taxon>
    </lineage>
</organism>
<evidence type="ECO:0000313" key="1">
    <source>
        <dbReference type="EMBL" id="BDG73801.1"/>
    </source>
</evidence>
<reference evidence="1 2" key="1">
    <citation type="journal article" date="2016" name="Microbes Environ.">
        <title>Phylogenetically diverse aerobic anoxygenic phototrophic bacteria isolated from epilithic biofilms in Tama river, Japan.</title>
        <authorList>
            <person name="Hirose S."/>
            <person name="Matsuura K."/>
            <person name="Haruta S."/>
        </authorList>
    </citation>
    <scope>NUCLEOTIDE SEQUENCE [LARGE SCALE GENOMIC DNA]</scope>
    <source>
        <strain evidence="1 2">S08</strain>
    </source>
</reference>
<dbReference type="Proteomes" id="UP000831327">
    <property type="component" value="Chromosome"/>
</dbReference>
<evidence type="ECO:0000313" key="2">
    <source>
        <dbReference type="Proteomes" id="UP000831327"/>
    </source>
</evidence>
<protein>
    <recommendedName>
        <fullName evidence="3">Gamma-glutamyl-phosphate reductase</fullName>
    </recommendedName>
</protein>
<sequence>MLNDPAVLSALARAYRRGQESMREAAVEAARIAAVLAGEDRGAIAEARAQGALAAEAAIRSLPLRPYDADDA</sequence>
<proteinExistence type="predicted"/>
<keyword evidence="2" id="KW-1185">Reference proteome</keyword>